<dbReference type="InterPro" id="IPR001106">
    <property type="entry name" value="Aromatic_Lyase"/>
</dbReference>
<dbReference type="CDD" id="cd00332">
    <property type="entry name" value="PAL-HAL"/>
    <property type="match status" value="1"/>
</dbReference>
<evidence type="ECO:0000256" key="5">
    <source>
        <dbReference type="ARBA" id="ARBA00023239"/>
    </source>
</evidence>
<dbReference type="FunFam" id="1.10.275.10:FF:000005">
    <property type="entry name" value="Histidine ammonia-lyase"/>
    <property type="match status" value="1"/>
</dbReference>
<dbReference type="NCBIfam" id="TIGR01225">
    <property type="entry name" value="hutH"/>
    <property type="match status" value="1"/>
</dbReference>
<dbReference type="Proteomes" id="UP000031737">
    <property type="component" value="Unassembled WGS sequence"/>
</dbReference>
<evidence type="ECO:0000256" key="3">
    <source>
        <dbReference type="ARBA" id="ARBA00012994"/>
    </source>
</evidence>
<dbReference type="GO" id="GO:0019556">
    <property type="term" value="P:L-histidine catabolic process to glutamate and formamide"/>
    <property type="evidence" value="ECO:0007669"/>
    <property type="project" value="UniProtKB-UniPathway"/>
</dbReference>
<dbReference type="UniPathway" id="UPA00379">
    <property type="reaction ID" value="UER00549"/>
</dbReference>
<dbReference type="GO" id="GO:0005737">
    <property type="term" value="C:cytoplasm"/>
    <property type="evidence" value="ECO:0007669"/>
    <property type="project" value="InterPro"/>
</dbReference>
<evidence type="ECO:0000313" key="10">
    <source>
        <dbReference type="Proteomes" id="UP000031737"/>
    </source>
</evidence>
<evidence type="ECO:0000256" key="7">
    <source>
        <dbReference type="RuleBase" id="RU003954"/>
    </source>
</evidence>
<dbReference type="AlphaFoldDB" id="A0A061J767"/>
<dbReference type="FunFam" id="1.20.200.10:FF:000003">
    <property type="entry name" value="Histidine ammonia-lyase"/>
    <property type="match status" value="1"/>
</dbReference>
<dbReference type="GO" id="GO:0019557">
    <property type="term" value="P:L-histidine catabolic process to glutamate and formate"/>
    <property type="evidence" value="ECO:0007669"/>
    <property type="project" value="UniProtKB-UniPathway"/>
</dbReference>
<dbReference type="EMBL" id="AUPL01001548">
    <property type="protein sequence ID" value="ESL10714.1"/>
    <property type="molecule type" value="Genomic_DNA"/>
</dbReference>
<dbReference type="Pfam" id="PF00221">
    <property type="entry name" value="Lyase_aromatic"/>
    <property type="match status" value="1"/>
</dbReference>
<dbReference type="EC" id="4.3.1.3" evidence="3 8"/>
<reference evidence="9 10" key="1">
    <citation type="submission" date="2013-07" db="EMBL/GenBank/DDBJ databases">
        <authorList>
            <person name="Stoco P.H."/>
            <person name="Wagner G."/>
            <person name="Gerber A."/>
            <person name="Zaha A."/>
            <person name="Thompson C."/>
            <person name="Bartholomeu D.C."/>
            <person name="Luckemeyer D.D."/>
            <person name="Bahia D."/>
            <person name="Loreto E."/>
            <person name="Prestes E.B."/>
            <person name="Lima F.M."/>
            <person name="Rodrigues-Luiz G."/>
            <person name="Vallejo G.A."/>
            <person name="Filho J.F."/>
            <person name="Monteiro K.M."/>
            <person name="Tyler K.M."/>
            <person name="de Almeida L.G."/>
            <person name="Ortiz M.F."/>
            <person name="Siervo M.A."/>
            <person name="de Moraes M.H."/>
            <person name="Cunha O.L."/>
            <person name="Mendonca-Neto R."/>
            <person name="Silva R."/>
            <person name="Teixeira S.M."/>
            <person name="Murta S.M."/>
            <person name="Sincero T.C."/>
            <person name="Mendes T.A."/>
            <person name="Urmenyi T.P."/>
            <person name="Silva V.G."/>
            <person name="da Rocha W.D."/>
            <person name="Andersson B."/>
            <person name="Romanha A.J."/>
            <person name="Steindel M."/>
            <person name="de Vasconcelos A.T."/>
            <person name="Grisard E.C."/>
        </authorList>
    </citation>
    <scope>NUCLEOTIDE SEQUENCE [LARGE SCALE GENOMIC DNA]</scope>
    <source>
        <strain evidence="9 10">SC58</strain>
    </source>
</reference>
<evidence type="ECO:0000256" key="6">
    <source>
        <dbReference type="ARBA" id="ARBA00049269"/>
    </source>
</evidence>
<name>A0A061J767_TRYRA</name>
<dbReference type="InterPro" id="IPR024083">
    <property type="entry name" value="Fumarase/histidase_N"/>
</dbReference>
<evidence type="ECO:0000256" key="4">
    <source>
        <dbReference type="ARBA" id="ARBA00022808"/>
    </source>
</evidence>
<sequence>MQSQVRVTLDGCSLTPDALYALGYEKGATIELSDEAVAKINAGRAVIDKIVEENQTVYGINTGFGKFESTIIAPDQLELLQLNLVRSHSACVGEPLTPQRARMMMALRVNILCKGHSGIRLETVQKYVKAFNAGVVPYIPEQGTVGASGDLGPLSHLALGMLGEGRLATLNNLKFREARLVLQELGVEPITLKAKEGLALINGTQFISALGTEAVVRARRTALLADVVLAMSHEALLSSVSALNPEIHRVRPHKGQQIVAQRLRSLLHNEKHRSSILLSHKGCGRVQDAYSIRCSPQVHGISNDVIEWVYGILTTELNCATDNPLVFPHGSVKVVSCGNFHGEYPAKALDMLAIGVHELGSISERRIERLNNPSLSRLPAFLVENGGLNSGFMIAHCTAAALVSENKVYCHPASVDSISTSAAQEDHVSMGGFAARKAIKVVENVEYILSIELLCACQGVDLLRPLTSTVPLENVWSLVRNVSPSWDKDREMHTDIKNVAELLRSGAVWNAVKKHIPQEAHFLDVFTAKKPFELKSNI</sequence>
<evidence type="ECO:0000256" key="8">
    <source>
        <dbReference type="RuleBase" id="RU004479"/>
    </source>
</evidence>
<dbReference type="InterPro" id="IPR005921">
    <property type="entry name" value="HutH"/>
</dbReference>
<comment type="caution">
    <text evidence="9">The sequence shown here is derived from an EMBL/GenBank/DDBJ whole genome shotgun (WGS) entry which is preliminary data.</text>
</comment>
<dbReference type="NCBIfam" id="NF006871">
    <property type="entry name" value="PRK09367.1"/>
    <property type="match status" value="1"/>
</dbReference>
<dbReference type="GO" id="GO:0004397">
    <property type="term" value="F:histidine ammonia-lyase activity"/>
    <property type="evidence" value="ECO:0007669"/>
    <property type="project" value="UniProtKB-EC"/>
</dbReference>
<accession>A0A061J767</accession>
<comment type="pathway">
    <text evidence="1 8">Amino-acid degradation; L-histidine degradation into L-glutamate; N-formimidoyl-L-glutamate from L-histidine: step 1/3.</text>
</comment>
<comment type="similarity">
    <text evidence="2 7">Belongs to the PAL/histidase family.</text>
</comment>
<dbReference type="InterPro" id="IPR022313">
    <property type="entry name" value="Phe/His_NH3-lyase_AS"/>
</dbReference>
<evidence type="ECO:0000256" key="2">
    <source>
        <dbReference type="ARBA" id="ARBA00007238"/>
    </source>
</evidence>
<dbReference type="Gene3D" id="1.10.275.10">
    <property type="entry name" value="Fumarase/aspartase (N-terminal domain)"/>
    <property type="match status" value="1"/>
</dbReference>
<gene>
    <name evidence="9" type="ORF">TRSC58_01548</name>
</gene>
<protein>
    <recommendedName>
        <fullName evidence="3 8">Histidine ammonia-lyase</fullName>
        <ecNumber evidence="3 8">4.3.1.3</ecNumber>
    </recommendedName>
</protein>
<evidence type="ECO:0000256" key="1">
    <source>
        <dbReference type="ARBA" id="ARBA00005113"/>
    </source>
</evidence>
<dbReference type="Gene3D" id="1.20.200.10">
    <property type="entry name" value="Fumarase/aspartase (Central domain)"/>
    <property type="match status" value="1"/>
</dbReference>
<evidence type="ECO:0000313" key="9">
    <source>
        <dbReference type="EMBL" id="ESL10714.1"/>
    </source>
</evidence>
<dbReference type="PROSITE" id="PS00488">
    <property type="entry name" value="PAL_HISTIDASE"/>
    <property type="match status" value="1"/>
</dbReference>
<dbReference type="InterPro" id="IPR008948">
    <property type="entry name" value="L-Aspartase-like"/>
</dbReference>
<organism evidence="9 10">
    <name type="scientific">Trypanosoma rangeli SC58</name>
    <dbReference type="NCBI Taxonomy" id="429131"/>
    <lineage>
        <taxon>Eukaryota</taxon>
        <taxon>Discoba</taxon>
        <taxon>Euglenozoa</taxon>
        <taxon>Kinetoplastea</taxon>
        <taxon>Metakinetoplastina</taxon>
        <taxon>Trypanosomatida</taxon>
        <taxon>Trypanosomatidae</taxon>
        <taxon>Trypanosoma</taxon>
        <taxon>Herpetosoma</taxon>
    </lineage>
</organism>
<keyword evidence="5 7" id="KW-0456">Lyase</keyword>
<dbReference type="SUPFAM" id="SSF48557">
    <property type="entry name" value="L-aspartase-like"/>
    <property type="match status" value="1"/>
</dbReference>
<dbReference type="OrthoDB" id="10051290at2759"/>
<keyword evidence="4 8" id="KW-0369">Histidine metabolism</keyword>
<proteinExistence type="inferred from homology"/>
<dbReference type="VEuPathDB" id="TriTrypDB:TRSC58_01548"/>
<keyword evidence="10" id="KW-1185">Reference proteome</keyword>
<comment type="catalytic activity">
    <reaction evidence="6 8">
        <text>L-histidine = trans-urocanate + NH4(+)</text>
        <dbReference type="Rhea" id="RHEA:21232"/>
        <dbReference type="ChEBI" id="CHEBI:17771"/>
        <dbReference type="ChEBI" id="CHEBI:28938"/>
        <dbReference type="ChEBI" id="CHEBI:57595"/>
        <dbReference type="EC" id="4.3.1.3"/>
    </reaction>
</comment>
<dbReference type="PANTHER" id="PTHR10362">
    <property type="entry name" value="HISTIDINE AMMONIA-LYASE"/>
    <property type="match status" value="1"/>
</dbReference>